<reference evidence="3 4" key="1">
    <citation type="submission" date="2017-03" db="EMBL/GenBank/DDBJ databases">
        <title>Draft genome sequence of Streptomyces scabrisporus NF3, endophyte isolated from Amphipterygium adstringens.</title>
        <authorList>
            <person name="Vazquez M."/>
            <person name="Ceapa C.D."/>
            <person name="Rodriguez Luna D."/>
            <person name="Sanchez Esquivel S."/>
        </authorList>
    </citation>
    <scope>NUCLEOTIDE SEQUENCE [LARGE SCALE GENOMIC DNA]</scope>
    <source>
        <strain evidence="3 4">NF3</strain>
    </source>
</reference>
<evidence type="ECO:0000256" key="1">
    <source>
        <dbReference type="ARBA" id="ARBA00022679"/>
    </source>
</evidence>
<dbReference type="CDD" id="cd02440">
    <property type="entry name" value="AdoMet_MTases"/>
    <property type="match status" value="1"/>
</dbReference>
<organism evidence="3 4">
    <name type="scientific">Embleya scabrispora</name>
    <dbReference type="NCBI Taxonomy" id="159449"/>
    <lineage>
        <taxon>Bacteria</taxon>
        <taxon>Bacillati</taxon>
        <taxon>Actinomycetota</taxon>
        <taxon>Actinomycetes</taxon>
        <taxon>Kitasatosporales</taxon>
        <taxon>Streptomycetaceae</taxon>
        <taxon>Embleya</taxon>
    </lineage>
</organism>
<comment type="caution">
    <text evidence="3">The sequence shown here is derived from an EMBL/GenBank/DDBJ whole genome shotgun (WGS) entry which is preliminary data.</text>
</comment>
<dbReference type="GO" id="GO:0008757">
    <property type="term" value="F:S-adenosylmethionine-dependent methyltransferase activity"/>
    <property type="evidence" value="ECO:0007669"/>
    <property type="project" value="InterPro"/>
</dbReference>
<proteinExistence type="predicted"/>
<dbReference type="PANTHER" id="PTHR44068:SF11">
    <property type="entry name" value="GERANYL DIPHOSPHATE 2-C-METHYLTRANSFERASE"/>
    <property type="match status" value="1"/>
</dbReference>
<name>A0A1T3NL59_9ACTN</name>
<evidence type="ECO:0000313" key="4">
    <source>
        <dbReference type="Proteomes" id="UP000190037"/>
    </source>
</evidence>
<dbReference type="RefSeq" id="WP_078982260.1">
    <property type="nucleotide sequence ID" value="NZ_MWQN01000004.1"/>
</dbReference>
<sequence length="284" mass="30533">MTDGSGGTRHGIPAAVEKTYGADDLGATGLFGGGFINFGYWHGIDLDRALTEEDRIASQRALYRHVLDALAPGEGLRALEVGCGLGAGSAVALEEYGFALVTGMDIHPEQLRRAERATAESSARRPGGLRFVRGAAEDMPFGDGGFDCLYSVEAAQHFRDLGAFAREAARVLRPGGRMAVATFLVPDADPARARRPAELLHTFAEGLDVPHTVPELTGALERAGLGDIRVDSIGASVWPGWDRWLERTWAPGTWPHNFLLAYREGTLDYFTVTARRPESGATGR</sequence>
<protein>
    <submittedName>
        <fullName evidence="3">SAM-dependent methyltransferase</fullName>
    </submittedName>
</protein>
<accession>A0A1T3NL59</accession>
<dbReference type="Gene3D" id="3.40.50.150">
    <property type="entry name" value="Vaccinia Virus protein VP39"/>
    <property type="match status" value="1"/>
</dbReference>
<gene>
    <name evidence="3" type="ORF">B4N89_44205</name>
</gene>
<keyword evidence="4" id="KW-1185">Reference proteome</keyword>
<dbReference type="Pfam" id="PF08241">
    <property type="entry name" value="Methyltransf_11"/>
    <property type="match status" value="1"/>
</dbReference>
<dbReference type="InterPro" id="IPR029063">
    <property type="entry name" value="SAM-dependent_MTases_sf"/>
</dbReference>
<keyword evidence="1 3" id="KW-0808">Transferase</keyword>
<dbReference type="OrthoDB" id="9769602at2"/>
<dbReference type="EMBL" id="MWQN01000004">
    <property type="protein sequence ID" value="OPC77504.1"/>
    <property type="molecule type" value="Genomic_DNA"/>
</dbReference>
<evidence type="ECO:0000313" key="3">
    <source>
        <dbReference type="EMBL" id="OPC77504.1"/>
    </source>
</evidence>
<dbReference type="Proteomes" id="UP000190037">
    <property type="component" value="Unassembled WGS sequence"/>
</dbReference>
<keyword evidence="3" id="KW-0489">Methyltransferase</keyword>
<dbReference type="InterPro" id="IPR050447">
    <property type="entry name" value="Erg6_SMT_methyltransf"/>
</dbReference>
<dbReference type="GO" id="GO:0032259">
    <property type="term" value="P:methylation"/>
    <property type="evidence" value="ECO:0007669"/>
    <property type="project" value="UniProtKB-KW"/>
</dbReference>
<feature type="domain" description="Methyltransferase type 11" evidence="2">
    <location>
        <begin position="79"/>
        <end position="179"/>
    </location>
</feature>
<evidence type="ECO:0000259" key="2">
    <source>
        <dbReference type="Pfam" id="PF08241"/>
    </source>
</evidence>
<dbReference type="InterPro" id="IPR013216">
    <property type="entry name" value="Methyltransf_11"/>
</dbReference>
<dbReference type="PANTHER" id="PTHR44068">
    <property type="entry name" value="ZGC:194242"/>
    <property type="match status" value="1"/>
</dbReference>
<dbReference type="SUPFAM" id="SSF53335">
    <property type="entry name" value="S-adenosyl-L-methionine-dependent methyltransferases"/>
    <property type="match status" value="1"/>
</dbReference>
<dbReference type="AlphaFoldDB" id="A0A1T3NL59"/>
<dbReference type="STRING" id="159449.B4N89_44205"/>